<dbReference type="OrthoDB" id="881550at2"/>
<dbReference type="RefSeq" id="WP_076560250.1">
    <property type="nucleotide sequence ID" value="NZ_CP033929.1"/>
</dbReference>
<dbReference type="GeneID" id="303675779"/>
<accession>A0A381JSB9</accession>
<sequence length="179" mass="20779">MKILTLILFLTFFISCSDKESFKTSSNDRPKYALENILNYNKEDSIFIESRFADCGEWGGHNEIIKIYRSEQKLKLTYIKFKVDCEIRDSTGSIIQDKKFKKHILLSNSQKLALIKYVNELMKFKFLKDEISHSGNSFALSNTKGDLKISHFGNQPLLLTSYNNLMTSLNLPRVSFENR</sequence>
<evidence type="ECO:0000313" key="1">
    <source>
        <dbReference type="EMBL" id="SIQ47582.1"/>
    </source>
</evidence>
<dbReference type="Proteomes" id="UP000255231">
    <property type="component" value="Unassembled WGS sequence"/>
</dbReference>
<keyword evidence="3" id="KW-1185">Reference proteome</keyword>
<gene>
    <name evidence="2" type="ORF">NCTC13560_03771</name>
    <name evidence="1" type="ORF">SAMN05421682_105149</name>
</gene>
<dbReference type="EMBL" id="FTMF01000005">
    <property type="protein sequence ID" value="SIQ47582.1"/>
    <property type="molecule type" value="Genomic_DNA"/>
</dbReference>
<dbReference type="AlphaFoldDB" id="A0A381JSB9"/>
<dbReference type="PROSITE" id="PS51257">
    <property type="entry name" value="PROKAR_LIPOPROTEIN"/>
    <property type="match status" value="1"/>
</dbReference>
<reference evidence="1 3" key="1">
    <citation type="submission" date="2017-01" db="EMBL/GenBank/DDBJ databases">
        <authorList>
            <person name="Varghese N."/>
            <person name="Submissions S."/>
        </authorList>
    </citation>
    <scope>NUCLEOTIDE SEQUENCE [LARGE SCALE GENOMIC DNA]</scope>
    <source>
        <strain evidence="1 3">ATCC 27950</strain>
    </source>
</reference>
<proteinExistence type="predicted"/>
<name>A0A381JSB9_9FLAO</name>
<evidence type="ECO:0000313" key="4">
    <source>
        <dbReference type="Proteomes" id="UP000255231"/>
    </source>
</evidence>
<dbReference type="EMBL" id="UFVS01000002">
    <property type="protein sequence ID" value="SUY53820.1"/>
    <property type="molecule type" value="Genomic_DNA"/>
</dbReference>
<evidence type="ECO:0008006" key="5">
    <source>
        <dbReference type="Google" id="ProtNLM"/>
    </source>
</evidence>
<dbReference type="Proteomes" id="UP000185725">
    <property type="component" value="Unassembled WGS sequence"/>
</dbReference>
<reference evidence="2 4" key="2">
    <citation type="submission" date="2018-06" db="EMBL/GenBank/DDBJ databases">
        <authorList>
            <consortium name="Pathogen Informatics"/>
            <person name="Doyle S."/>
        </authorList>
    </citation>
    <scope>NUCLEOTIDE SEQUENCE [LARGE SCALE GENOMIC DNA]</scope>
    <source>
        <strain evidence="2 4">NCTC13560</strain>
    </source>
</reference>
<organism evidence="2 4">
    <name type="scientific">Chryseobacterium indoltheticum</name>
    <dbReference type="NCBI Taxonomy" id="254"/>
    <lineage>
        <taxon>Bacteria</taxon>
        <taxon>Pseudomonadati</taxon>
        <taxon>Bacteroidota</taxon>
        <taxon>Flavobacteriia</taxon>
        <taxon>Flavobacteriales</taxon>
        <taxon>Weeksellaceae</taxon>
        <taxon>Chryseobacterium group</taxon>
        <taxon>Chryseobacterium</taxon>
    </lineage>
</organism>
<protein>
    <recommendedName>
        <fullName evidence="5">Lipoprotein</fullName>
    </recommendedName>
</protein>
<evidence type="ECO:0000313" key="2">
    <source>
        <dbReference type="EMBL" id="SUY53820.1"/>
    </source>
</evidence>
<dbReference type="KEGG" id="cil:EG358_18935"/>
<evidence type="ECO:0000313" key="3">
    <source>
        <dbReference type="Proteomes" id="UP000185725"/>
    </source>
</evidence>